<dbReference type="AlphaFoldDB" id="A0AAE2W129"/>
<keyword evidence="9" id="KW-0408">Iron</keyword>
<dbReference type="EMBL" id="JAFBRM010000003">
    <property type="protein sequence ID" value="MBM1714632.1"/>
    <property type="molecule type" value="Genomic_DNA"/>
</dbReference>
<evidence type="ECO:0000259" key="12">
    <source>
        <dbReference type="SMART" id="SM00986"/>
    </source>
</evidence>
<dbReference type="PANTHER" id="PTHR33693">
    <property type="entry name" value="TYPE-5 URACIL-DNA GLYCOSYLASE"/>
    <property type="match status" value="1"/>
</dbReference>
<comment type="catalytic activity">
    <reaction evidence="1">
        <text>Hydrolyzes single-stranded DNA or mismatched double-stranded DNA and polynucleotides, releasing free uracil.</text>
        <dbReference type="EC" id="3.2.2.27"/>
    </reaction>
</comment>
<dbReference type="InterPro" id="IPR036895">
    <property type="entry name" value="Uracil-DNA_glycosylase-like_sf"/>
</dbReference>
<dbReference type="Gene3D" id="3.40.470.10">
    <property type="entry name" value="Uracil-DNA glycosylase-like domain"/>
    <property type="match status" value="1"/>
</dbReference>
<dbReference type="Pfam" id="PF03167">
    <property type="entry name" value="UDG"/>
    <property type="match status" value="1"/>
</dbReference>
<evidence type="ECO:0000256" key="9">
    <source>
        <dbReference type="ARBA" id="ARBA00023004"/>
    </source>
</evidence>
<dbReference type="RefSeq" id="WP_203242670.1">
    <property type="nucleotide sequence ID" value="NZ_JAFBRH010000003.1"/>
</dbReference>
<dbReference type="InterPro" id="IPR051536">
    <property type="entry name" value="UDG_Type-4/5"/>
</dbReference>
<protein>
    <recommendedName>
        <fullName evidence="4">Type-4 uracil-DNA glycosylase</fullName>
        <ecNumber evidence="3">3.2.2.27</ecNumber>
    </recommendedName>
</protein>
<keyword evidence="10" id="KW-0411">Iron-sulfur</keyword>
<dbReference type="InterPro" id="IPR005122">
    <property type="entry name" value="Uracil-DNA_glycosylase-like"/>
</dbReference>
<evidence type="ECO:0000256" key="3">
    <source>
        <dbReference type="ARBA" id="ARBA00012030"/>
    </source>
</evidence>
<keyword evidence="5" id="KW-0004">4Fe-4S</keyword>
<dbReference type="GO" id="GO:0051539">
    <property type="term" value="F:4 iron, 4 sulfur cluster binding"/>
    <property type="evidence" value="ECO:0007669"/>
    <property type="project" value="UniProtKB-KW"/>
</dbReference>
<dbReference type="SMART" id="SM00986">
    <property type="entry name" value="UDG"/>
    <property type="match status" value="1"/>
</dbReference>
<dbReference type="NCBIfam" id="TIGR00758">
    <property type="entry name" value="UDG_fam4"/>
    <property type="match status" value="1"/>
</dbReference>
<evidence type="ECO:0000256" key="8">
    <source>
        <dbReference type="ARBA" id="ARBA00022801"/>
    </source>
</evidence>
<dbReference type="InterPro" id="IPR005273">
    <property type="entry name" value="Ura-DNA_glyco_family4"/>
</dbReference>
<dbReference type="GO" id="GO:0006281">
    <property type="term" value="P:DNA repair"/>
    <property type="evidence" value="ECO:0007669"/>
    <property type="project" value="UniProtKB-KW"/>
</dbReference>
<dbReference type="Proteomes" id="UP000732193">
    <property type="component" value="Unassembled WGS sequence"/>
</dbReference>
<evidence type="ECO:0000256" key="6">
    <source>
        <dbReference type="ARBA" id="ARBA00022723"/>
    </source>
</evidence>
<accession>A0AAE2W129</accession>
<evidence type="ECO:0000256" key="5">
    <source>
        <dbReference type="ARBA" id="ARBA00022485"/>
    </source>
</evidence>
<sequence>MESASFHHDHALLEWQIELGATEAISDVPVNRYDVPAVVEKPKVAETAAGGFVPMAKEDPVALAQQAASGANTLEELRSAMAAFEHCDLKKGARNLVFSDGIAGAPVMIIGNAPTRAEDQAGMPFVDKEGQLLDKMLGAIGMARAHAVAPVYITSILPWRPPQNRDPKPHEIAMMKPFLLRHIELAAPKVLVLAGNWACQALLEKRGVARLRGQWTQVAGLPALPMFHPSQLMRSPEYKRETWADLLSLKKRLQNG</sequence>
<evidence type="ECO:0000256" key="1">
    <source>
        <dbReference type="ARBA" id="ARBA00001400"/>
    </source>
</evidence>
<dbReference type="SMART" id="SM00987">
    <property type="entry name" value="UreE_C"/>
    <property type="match status" value="1"/>
</dbReference>
<evidence type="ECO:0000256" key="11">
    <source>
        <dbReference type="ARBA" id="ARBA00023204"/>
    </source>
</evidence>
<comment type="similarity">
    <text evidence="2">Belongs to the uracil-DNA glycosylase (UDG) superfamily. Type 4 (UDGa) family.</text>
</comment>
<dbReference type="GO" id="GO:0046872">
    <property type="term" value="F:metal ion binding"/>
    <property type="evidence" value="ECO:0007669"/>
    <property type="project" value="UniProtKB-KW"/>
</dbReference>
<dbReference type="CDD" id="cd10030">
    <property type="entry name" value="UDG-F4_TTUDGA_SPO1dp_like"/>
    <property type="match status" value="1"/>
</dbReference>
<keyword evidence="14" id="KW-1185">Reference proteome</keyword>
<keyword evidence="7" id="KW-0227">DNA damage</keyword>
<evidence type="ECO:0000256" key="7">
    <source>
        <dbReference type="ARBA" id="ARBA00022763"/>
    </source>
</evidence>
<dbReference type="EC" id="3.2.2.27" evidence="3"/>
<proteinExistence type="inferred from homology"/>
<keyword evidence="11" id="KW-0234">DNA repair</keyword>
<evidence type="ECO:0000256" key="10">
    <source>
        <dbReference type="ARBA" id="ARBA00023014"/>
    </source>
</evidence>
<gene>
    <name evidence="13" type="ORF">JQV55_13755</name>
</gene>
<organism evidence="13 14">
    <name type="scientific">Sulfitobacter geojensis</name>
    <dbReference type="NCBI Taxonomy" id="1342299"/>
    <lineage>
        <taxon>Bacteria</taxon>
        <taxon>Pseudomonadati</taxon>
        <taxon>Pseudomonadota</taxon>
        <taxon>Alphaproteobacteria</taxon>
        <taxon>Rhodobacterales</taxon>
        <taxon>Roseobacteraceae</taxon>
        <taxon>Sulfitobacter</taxon>
    </lineage>
</organism>
<dbReference type="GO" id="GO:0004844">
    <property type="term" value="F:uracil DNA N-glycosylase activity"/>
    <property type="evidence" value="ECO:0007669"/>
    <property type="project" value="UniProtKB-EC"/>
</dbReference>
<name>A0AAE2W129_9RHOB</name>
<dbReference type="SUPFAM" id="SSF52141">
    <property type="entry name" value="Uracil-DNA glycosylase-like"/>
    <property type="match status" value="1"/>
</dbReference>
<evidence type="ECO:0000313" key="13">
    <source>
        <dbReference type="EMBL" id="MBM1714632.1"/>
    </source>
</evidence>
<dbReference type="PANTHER" id="PTHR33693:SF1">
    <property type="entry name" value="TYPE-4 URACIL-DNA GLYCOSYLASE"/>
    <property type="match status" value="1"/>
</dbReference>
<keyword evidence="8" id="KW-0378">Hydrolase</keyword>
<reference evidence="13 14" key="1">
    <citation type="submission" date="2021-01" db="EMBL/GenBank/DDBJ databases">
        <title>Diatom-associated Roseobacters Show Island Model of Population Structure.</title>
        <authorList>
            <person name="Qu L."/>
            <person name="Feng X."/>
            <person name="Chen Y."/>
            <person name="Li L."/>
            <person name="Wang X."/>
            <person name="Hu Z."/>
            <person name="Wang H."/>
            <person name="Luo H."/>
        </authorList>
    </citation>
    <scope>NUCLEOTIDE SEQUENCE [LARGE SCALE GENOMIC DNA]</scope>
    <source>
        <strain evidence="13 14">TR60-84</strain>
    </source>
</reference>
<keyword evidence="6" id="KW-0479">Metal-binding</keyword>
<feature type="domain" description="Uracil-DNA glycosylase-like" evidence="12">
    <location>
        <begin position="98"/>
        <end position="247"/>
    </location>
</feature>
<comment type="caution">
    <text evidence="13">The sequence shown here is derived from an EMBL/GenBank/DDBJ whole genome shotgun (WGS) entry which is preliminary data.</text>
</comment>
<evidence type="ECO:0000256" key="4">
    <source>
        <dbReference type="ARBA" id="ARBA00019403"/>
    </source>
</evidence>
<evidence type="ECO:0000256" key="2">
    <source>
        <dbReference type="ARBA" id="ARBA00006521"/>
    </source>
</evidence>
<evidence type="ECO:0000313" key="14">
    <source>
        <dbReference type="Proteomes" id="UP000732193"/>
    </source>
</evidence>